<evidence type="ECO:0000256" key="4">
    <source>
        <dbReference type="SAM" id="SignalP"/>
    </source>
</evidence>
<dbReference type="PANTHER" id="PTHR30632">
    <property type="entry name" value="MOLYBDATE-BINDING PERIPLASMIC PROTEIN"/>
    <property type="match status" value="1"/>
</dbReference>
<dbReference type="InterPro" id="IPR050682">
    <property type="entry name" value="ModA/WtpA"/>
</dbReference>
<proteinExistence type="inferred from homology"/>
<comment type="similarity">
    <text evidence="1">Belongs to the bacterial solute-binding protein ModA family.</text>
</comment>
<gene>
    <name evidence="5" type="primary">modB</name>
    <name evidence="5" type="ORF">GCM10010946_36360</name>
</gene>
<comment type="caution">
    <text evidence="5">The sequence shown here is derived from an EMBL/GenBank/DDBJ whole genome shotgun (WGS) entry which is preliminary data.</text>
</comment>
<feature type="chain" id="PRO_5045786990" evidence="4">
    <location>
        <begin position="23"/>
        <end position="255"/>
    </location>
</feature>
<protein>
    <submittedName>
        <fullName evidence="5">Molybdate ABC transporter substrate-binding protein</fullName>
    </submittedName>
</protein>
<dbReference type="CDD" id="cd13539">
    <property type="entry name" value="PBP2_AvModA"/>
    <property type="match status" value="1"/>
</dbReference>
<dbReference type="EMBL" id="BMYU01000014">
    <property type="protein sequence ID" value="GGX54476.1"/>
    <property type="molecule type" value="Genomic_DNA"/>
</dbReference>
<dbReference type="Proteomes" id="UP000653343">
    <property type="component" value="Unassembled WGS sequence"/>
</dbReference>
<accession>A0ABQ2Y4P1</accession>
<dbReference type="InterPro" id="IPR044084">
    <property type="entry name" value="AvModA-like_subst-bd"/>
</dbReference>
<dbReference type="SUPFAM" id="SSF53850">
    <property type="entry name" value="Periplasmic binding protein-like II"/>
    <property type="match status" value="1"/>
</dbReference>
<keyword evidence="2" id="KW-0479">Metal-binding</keyword>
<dbReference type="NCBIfam" id="TIGR01256">
    <property type="entry name" value="modA"/>
    <property type="match status" value="1"/>
</dbReference>
<dbReference type="InterPro" id="IPR005950">
    <property type="entry name" value="ModA"/>
</dbReference>
<feature type="signal peptide" evidence="4">
    <location>
        <begin position="1"/>
        <end position="22"/>
    </location>
</feature>
<reference evidence="6" key="1">
    <citation type="journal article" date="2019" name="Int. J. Syst. Evol. Microbiol.">
        <title>The Global Catalogue of Microorganisms (GCM) 10K type strain sequencing project: providing services to taxonomists for standard genome sequencing and annotation.</title>
        <authorList>
            <consortium name="The Broad Institute Genomics Platform"/>
            <consortium name="The Broad Institute Genome Sequencing Center for Infectious Disease"/>
            <person name="Wu L."/>
            <person name="Ma J."/>
        </authorList>
    </citation>
    <scope>NUCLEOTIDE SEQUENCE [LARGE SCALE GENOMIC DNA]</scope>
    <source>
        <strain evidence="6">KCTC 23917</strain>
    </source>
</reference>
<sequence>MIKKTYLLLSALLSLFCLHAQAATVSVAVAANVQFVFDDLKAAFKQESGHDLQASVNSSGKLTTQIMNGAPFHVFLSADTEFPDKLVKEGFAANTPRVYVYGALVLWSTKLNKVSDWQAALQQASVSKIAVANPKTAPYGRETMRVLAAAGLDKKLENRLVFAESIAQTNQYIHSGVADVGFTAKSVVLAPEMKGQGKWVEIPHHLYQPIAQSAVILKAGKEQQAQAAQQFFDFLYSAKGRAIFEKYGYLLPDNK</sequence>
<keyword evidence="3 4" id="KW-0732">Signal</keyword>
<dbReference type="Pfam" id="PF13531">
    <property type="entry name" value="SBP_bac_11"/>
    <property type="match status" value="1"/>
</dbReference>
<evidence type="ECO:0000256" key="2">
    <source>
        <dbReference type="ARBA" id="ARBA00022723"/>
    </source>
</evidence>
<dbReference type="PIRSF" id="PIRSF004846">
    <property type="entry name" value="ModA"/>
    <property type="match status" value="1"/>
</dbReference>
<dbReference type="Gene3D" id="3.40.190.10">
    <property type="entry name" value="Periplasmic binding protein-like II"/>
    <property type="match status" value="2"/>
</dbReference>
<evidence type="ECO:0000313" key="5">
    <source>
        <dbReference type="EMBL" id="GGX54476.1"/>
    </source>
</evidence>
<evidence type="ECO:0000313" key="6">
    <source>
        <dbReference type="Proteomes" id="UP000653343"/>
    </source>
</evidence>
<dbReference type="PANTHER" id="PTHR30632:SF14">
    <property type="entry name" value="TUNGSTATE_MOLYBDATE_CHROMATE-BINDING PROTEIN MODA"/>
    <property type="match status" value="1"/>
</dbReference>
<evidence type="ECO:0000256" key="1">
    <source>
        <dbReference type="ARBA" id="ARBA00009175"/>
    </source>
</evidence>
<evidence type="ECO:0000256" key="3">
    <source>
        <dbReference type="ARBA" id="ARBA00022729"/>
    </source>
</evidence>
<organism evidence="5 6">
    <name type="scientific">Undibacterium squillarum</name>
    <dbReference type="NCBI Taxonomy" id="1131567"/>
    <lineage>
        <taxon>Bacteria</taxon>
        <taxon>Pseudomonadati</taxon>
        <taxon>Pseudomonadota</taxon>
        <taxon>Betaproteobacteria</taxon>
        <taxon>Burkholderiales</taxon>
        <taxon>Oxalobacteraceae</taxon>
        <taxon>Undibacterium</taxon>
    </lineage>
</organism>
<keyword evidence="6" id="KW-1185">Reference proteome</keyword>
<name>A0ABQ2Y4P1_9BURK</name>